<accession>H2Y075</accession>
<evidence type="ECO:0000313" key="1">
    <source>
        <dbReference type="Ensembl" id="ENSCINP00000035309.1"/>
    </source>
</evidence>
<dbReference type="InParanoid" id="H2Y075"/>
<sequence length="26" mass="2930">MVTELAHRKLQVQNSNLSSILPMCLC</sequence>
<dbReference type="EMBL" id="EAAA01001901">
    <property type="status" value="NOT_ANNOTATED_CDS"/>
    <property type="molecule type" value="Genomic_DNA"/>
</dbReference>
<reference evidence="2" key="1">
    <citation type="journal article" date="2002" name="Science">
        <title>The draft genome of Ciona intestinalis: insights into chordate and vertebrate origins.</title>
        <authorList>
            <person name="Dehal P."/>
            <person name="Satou Y."/>
            <person name="Campbell R.K."/>
            <person name="Chapman J."/>
            <person name="Degnan B."/>
            <person name="De Tomaso A."/>
            <person name="Davidson B."/>
            <person name="Di Gregorio A."/>
            <person name="Gelpke M."/>
            <person name="Goodstein D.M."/>
            <person name="Harafuji N."/>
            <person name="Hastings K.E."/>
            <person name="Ho I."/>
            <person name="Hotta K."/>
            <person name="Huang W."/>
            <person name="Kawashima T."/>
            <person name="Lemaire P."/>
            <person name="Martinez D."/>
            <person name="Meinertzhagen I.A."/>
            <person name="Necula S."/>
            <person name="Nonaka M."/>
            <person name="Putnam N."/>
            <person name="Rash S."/>
            <person name="Saiga H."/>
            <person name="Satake M."/>
            <person name="Terry A."/>
            <person name="Yamada L."/>
            <person name="Wang H.G."/>
            <person name="Awazu S."/>
            <person name="Azumi K."/>
            <person name="Boore J."/>
            <person name="Branno M."/>
            <person name="Chin-Bow S."/>
            <person name="DeSantis R."/>
            <person name="Doyle S."/>
            <person name="Francino P."/>
            <person name="Keys D.N."/>
            <person name="Haga S."/>
            <person name="Hayashi H."/>
            <person name="Hino K."/>
            <person name="Imai K.S."/>
            <person name="Inaba K."/>
            <person name="Kano S."/>
            <person name="Kobayashi K."/>
            <person name="Kobayashi M."/>
            <person name="Lee B.I."/>
            <person name="Makabe K.W."/>
            <person name="Manohar C."/>
            <person name="Matassi G."/>
            <person name="Medina M."/>
            <person name="Mochizuki Y."/>
            <person name="Mount S."/>
            <person name="Morishita T."/>
            <person name="Miura S."/>
            <person name="Nakayama A."/>
            <person name="Nishizaka S."/>
            <person name="Nomoto H."/>
            <person name="Ohta F."/>
            <person name="Oishi K."/>
            <person name="Rigoutsos I."/>
            <person name="Sano M."/>
            <person name="Sasaki A."/>
            <person name="Sasakura Y."/>
            <person name="Shoguchi E."/>
            <person name="Shin-i T."/>
            <person name="Spagnuolo A."/>
            <person name="Stainier D."/>
            <person name="Suzuki M.M."/>
            <person name="Tassy O."/>
            <person name="Takatori N."/>
            <person name="Tokuoka M."/>
            <person name="Yagi K."/>
            <person name="Yoshizaki F."/>
            <person name="Wada S."/>
            <person name="Zhang C."/>
            <person name="Hyatt P.D."/>
            <person name="Larimer F."/>
            <person name="Detter C."/>
            <person name="Doggett N."/>
            <person name="Glavina T."/>
            <person name="Hawkins T."/>
            <person name="Richardson P."/>
            <person name="Lucas S."/>
            <person name="Kohara Y."/>
            <person name="Levine M."/>
            <person name="Satoh N."/>
            <person name="Rokhsar D.S."/>
        </authorList>
    </citation>
    <scope>NUCLEOTIDE SEQUENCE [LARGE SCALE GENOMIC DNA]</scope>
</reference>
<reference evidence="1" key="2">
    <citation type="journal article" date="2008" name="Genome Biol.">
        <title>Improved genome assembly and evidence-based global gene model set for the chordate Ciona intestinalis: new insight into intron and operon populations.</title>
        <authorList>
            <person name="Satou Y."/>
            <person name="Mineta K."/>
            <person name="Ogasawara M."/>
            <person name="Sasakura Y."/>
            <person name="Shoguchi E."/>
            <person name="Ueno K."/>
            <person name="Yamada L."/>
            <person name="Matsumoto J."/>
            <person name="Wasserscheid J."/>
            <person name="Dewar K."/>
            <person name="Wiley G.B."/>
            <person name="Macmil S.L."/>
            <person name="Roe B.A."/>
            <person name="Zeller R.W."/>
            <person name="Hastings K.E."/>
            <person name="Lemaire P."/>
            <person name="Lindquist E."/>
            <person name="Endo T."/>
            <person name="Hotta K."/>
            <person name="Inaba K."/>
        </authorList>
    </citation>
    <scope>NUCLEOTIDE SEQUENCE [LARGE SCALE GENOMIC DNA]</scope>
    <source>
        <strain evidence="1">wild type</strain>
    </source>
</reference>
<organism evidence="1 2">
    <name type="scientific">Ciona intestinalis</name>
    <name type="common">Transparent sea squirt</name>
    <name type="synonym">Ascidia intestinalis</name>
    <dbReference type="NCBI Taxonomy" id="7719"/>
    <lineage>
        <taxon>Eukaryota</taxon>
        <taxon>Metazoa</taxon>
        <taxon>Chordata</taxon>
        <taxon>Tunicata</taxon>
        <taxon>Ascidiacea</taxon>
        <taxon>Phlebobranchia</taxon>
        <taxon>Cionidae</taxon>
        <taxon>Ciona</taxon>
    </lineage>
</organism>
<evidence type="ECO:0000313" key="2">
    <source>
        <dbReference type="Proteomes" id="UP000008144"/>
    </source>
</evidence>
<proteinExistence type="predicted"/>
<protein>
    <submittedName>
        <fullName evidence="1">Uncharacterized protein</fullName>
    </submittedName>
</protein>
<keyword evidence="2" id="KW-1185">Reference proteome</keyword>
<dbReference type="HOGENOM" id="CLU_3417192_0_0_1"/>
<dbReference type="Proteomes" id="UP000008144">
    <property type="component" value="Chromosome 4"/>
</dbReference>
<dbReference type="AlphaFoldDB" id="H2Y075"/>
<name>H2Y075_CIOIN</name>
<dbReference type="Ensembl" id="ENSCINT00000036522.1">
    <property type="protein sequence ID" value="ENSCINP00000035309.1"/>
    <property type="gene ID" value="ENSCING00000019563.1"/>
</dbReference>
<reference evidence="1" key="4">
    <citation type="submission" date="2025-09" db="UniProtKB">
        <authorList>
            <consortium name="Ensembl"/>
        </authorList>
    </citation>
    <scope>IDENTIFICATION</scope>
</reference>
<reference evidence="1" key="3">
    <citation type="submission" date="2025-08" db="UniProtKB">
        <authorList>
            <consortium name="Ensembl"/>
        </authorList>
    </citation>
    <scope>IDENTIFICATION</scope>
</reference>